<accession>A0A0E0JLD6</accession>
<evidence type="ECO:0000313" key="3">
    <source>
        <dbReference type="Proteomes" id="UP000026962"/>
    </source>
</evidence>
<sequence>MEDIIHASVYTGPFSCVSTCMIHLPESQRYLCVSIISLRDTTLTPTDQDVKGHFGSDEGEMRDSRRSISSMHHCT</sequence>
<dbReference type="EnsemblPlants" id="OPUNC01G23490.1">
    <property type="protein sequence ID" value="OPUNC01G23490.1"/>
    <property type="gene ID" value="OPUNC01G23490"/>
</dbReference>
<dbReference type="Proteomes" id="UP000026962">
    <property type="component" value="Chromosome 1"/>
</dbReference>
<dbReference type="Gramene" id="OPUNC01G23490.1">
    <property type="protein sequence ID" value="OPUNC01G23490.1"/>
    <property type="gene ID" value="OPUNC01G23490"/>
</dbReference>
<dbReference type="HOGENOM" id="CLU_2675328_0_0_1"/>
<feature type="compositionally biased region" description="Basic and acidic residues" evidence="1">
    <location>
        <begin position="48"/>
        <end position="66"/>
    </location>
</feature>
<reference evidence="2" key="1">
    <citation type="submission" date="2015-04" db="UniProtKB">
        <authorList>
            <consortium name="EnsemblPlants"/>
        </authorList>
    </citation>
    <scope>IDENTIFICATION</scope>
</reference>
<reference evidence="2" key="2">
    <citation type="submission" date="2018-05" db="EMBL/GenBank/DDBJ databases">
        <title>OpunRS2 (Oryza punctata Reference Sequence Version 2).</title>
        <authorList>
            <person name="Zhang J."/>
            <person name="Kudrna D."/>
            <person name="Lee S."/>
            <person name="Talag J."/>
            <person name="Welchert J."/>
            <person name="Wing R.A."/>
        </authorList>
    </citation>
    <scope>NUCLEOTIDE SEQUENCE [LARGE SCALE GENOMIC DNA]</scope>
</reference>
<dbReference type="AlphaFoldDB" id="A0A0E0JLD6"/>
<keyword evidence="3" id="KW-1185">Reference proteome</keyword>
<proteinExistence type="predicted"/>
<feature type="region of interest" description="Disordered" evidence="1">
    <location>
        <begin position="47"/>
        <end position="75"/>
    </location>
</feature>
<protein>
    <submittedName>
        <fullName evidence="2">Uncharacterized protein</fullName>
    </submittedName>
</protein>
<evidence type="ECO:0000313" key="2">
    <source>
        <dbReference type="EnsemblPlants" id="OPUNC01G23490.1"/>
    </source>
</evidence>
<evidence type="ECO:0000256" key="1">
    <source>
        <dbReference type="SAM" id="MobiDB-lite"/>
    </source>
</evidence>
<name>A0A0E0JLD6_ORYPU</name>
<organism evidence="2">
    <name type="scientific">Oryza punctata</name>
    <name type="common">Red rice</name>
    <dbReference type="NCBI Taxonomy" id="4537"/>
    <lineage>
        <taxon>Eukaryota</taxon>
        <taxon>Viridiplantae</taxon>
        <taxon>Streptophyta</taxon>
        <taxon>Embryophyta</taxon>
        <taxon>Tracheophyta</taxon>
        <taxon>Spermatophyta</taxon>
        <taxon>Magnoliopsida</taxon>
        <taxon>Liliopsida</taxon>
        <taxon>Poales</taxon>
        <taxon>Poaceae</taxon>
        <taxon>BOP clade</taxon>
        <taxon>Oryzoideae</taxon>
        <taxon>Oryzeae</taxon>
        <taxon>Oryzinae</taxon>
        <taxon>Oryza</taxon>
    </lineage>
</organism>